<proteinExistence type="predicted"/>
<dbReference type="EMBL" id="CP036262">
    <property type="protein sequence ID" value="QDS91882.1"/>
    <property type="molecule type" value="Genomic_DNA"/>
</dbReference>
<evidence type="ECO:0000313" key="2">
    <source>
        <dbReference type="Proteomes" id="UP000320672"/>
    </source>
</evidence>
<gene>
    <name evidence="1" type="ORF">FF011L_06180</name>
</gene>
<reference evidence="1 2" key="1">
    <citation type="submission" date="2019-02" db="EMBL/GenBank/DDBJ databases">
        <title>Deep-cultivation of Planctomycetes and their phenomic and genomic characterization uncovers novel biology.</title>
        <authorList>
            <person name="Wiegand S."/>
            <person name="Jogler M."/>
            <person name="Boedeker C."/>
            <person name="Pinto D."/>
            <person name="Vollmers J."/>
            <person name="Rivas-Marin E."/>
            <person name="Kohn T."/>
            <person name="Peeters S.H."/>
            <person name="Heuer A."/>
            <person name="Rast P."/>
            <person name="Oberbeckmann S."/>
            <person name="Bunk B."/>
            <person name="Jeske O."/>
            <person name="Meyerdierks A."/>
            <person name="Storesund J.E."/>
            <person name="Kallscheuer N."/>
            <person name="Luecker S."/>
            <person name="Lage O.M."/>
            <person name="Pohl T."/>
            <person name="Merkel B.J."/>
            <person name="Hornburger P."/>
            <person name="Mueller R.-W."/>
            <person name="Bruemmer F."/>
            <person name="Labrenz M."/>
            <person name="Spormann A.M."/>
            <person name="Op den Camp H."/>
            <person name="Overmann J."/>
            <person name="Amann R."/>
            <person name="Jetten M.S.M."/>
            <person name="Mascher T."/>
            <person name="Medema M.H."/>
            <person name="Devos D.P."/>
            <person name="Kaster A.-K."/>
            <person name="Ovreas L."/>
            <person name="Rohde M."/>
            <person name="Galperin M.Y."/>
            <person name="Jogler C."/>
        </authorList>
    </citation>
    <scope>NUCLEOTIDE SEQUENCE [LARGE SCALE GENOMIC DNA]</scope>
    <source>
        <strain evidence="1 2">FF011L</strain>
    </source>
</reference>
<keyword evidence="2" id="KW-1185">Reference proteome</keyword>
<name>A0A517MAH1_9BACT</name>
<organism evidence="1 2">
    <name type="scientific">Roseimaritima multifibrata</name>
    <dbReference type="NCBI Taxonomy" id="1930274"/>
    <lineage>
        <taxon>Bacteria</taxon>
        <taxon>Pseudomonadati</taxon>
        <taxon>Planctomycetota</taxon>
        <taxon>Planctomycetia</taxon>
        <taxon>Pirellulales</taxon>
        <taxon>Pirellulaceae</taxon>
        <taxon>Roseimaritima</taxon>
    </lineage>
</organism>
<dbReference type="Proteomes" id="UP000320672">
    <property type="component" value="Chromosome"/>
</dbReference>
<evidence type="ECO:0000313" key="1">
    <source>
        <dbReference type="EMBL" id="QDS91882.1"/>
    </source>
</evidence>
<accession>A0A517MAH1</accession>
<dbReference type="OrthoDB" id="286948at2"/>
<dbReference type="RefSeq" id="WP_145350065.1">
    <property type="nucleotide sequence ID" value="NZ_CP036262.1"/>
</dbReference>
<dbReference type="AlphaFoldDB" id="A0A517MAH1"/>
<protein>
    <submittedName>
        <fullName evidence="1">Uncharacterized protein</fullName>
    </submittedName>
</protein>
<sequence length="121" mass="13756">MAKRRPERLKEIAVPATFVPRFWEMIDGRTGIAKEVRHRYQTLADDTGADSYQKELLCQRAVFMSVQLETMECTAAETGAFDHGVYTQMSNALLGLLRTLGLERVIKDTTDLQTYLAERQA</sequence>
<dbReference type="KEGG" id="rml:FF011L_06180"/>